<feature type="compositionally biased region" description="Low complexity" evidence="1">
    <location>
        <begin position="50"/>
        <end position="156"/>
    </location>
</feature>
<name>A0ABQ9JZB6_9CUCU</name>
<evidence type="ECO:0000313" key="2">
    <source>
        <dbReference type="EMBL" id="KAJ8983661.1"/>
    </source>
</evidence>
<protein>
    <submittedName>
        <fullName evidence="2">Uncharacterized protein</fullName>
    </submittedName>
</protein>
<dbReference type="EMBL" id="JAPWTJ010000067">
    <property type="protein sequence ID" value="KAJ8983661.1"/>
    <property type="molecule type" value="Genomic_DNA"/>
</dbReference>
<feature type="compositionally biased region" description="Gly residues" evidence="1">
    <location>
        <begin position="1"/>
        <end position="10"/>
    </location>
</feature>
<gene>
    <name evidence="2" type="ORF">NQ317_019581</name>
</gene>
<accession>A0ABQ9JZB6</accession>
<feature type="compositionally biased region" description="Gly residues" evidence="1">
    <location>
        <begin position="18"/>
        <end position="30"/>
    </location>
</feature>
<dbReference type="Proteomes" id="UP001162164">
    <property type="component" value="Unassembled WGS sequence"/>
</dbReference>
<comment type="caution">
    <text evidence="2">The sequence shown here is derived from an EMBL/GenBank/DDBJ whole genome shotgun (WGS) entry which is preliminary data.</text>
</comment>
<proteinExistence type="predicted"/>
<evidence type="ECO:0000313" key="3">
    <source>
        <dbReference type="Proteomes" id="UP001162164"/>
    </source>
</evidence>
<sequence length="156" mass="15203">MSTSNGGGSGNRPAPAQFGGGAVKGCGGGPMATQHQTPGATAASGATWVPAAQQAVQVNTAQAQATAAQSPAQNSYTPSSTTSSSNYNNSNSYGNQRVPTATSPSNASSSSSHTGSQSGNVSTSLSNNMLPNTNSSSNNSSSGSEQLSKLTSTLGV</sequence>
<reference evidence="2" key="1">
    <citation type="journal article" date="2023" name="Insect Mol. Biol.">
        <title>Genome sequencing provides insights into the evolution of gene families encoding plant cell wall-degrading enzymes in longhorned beetles.</title>
        <authorList>
            <person name="Shin N.R."/>
            <person name="Okamura Y."/>
            <person name="Kirsch R."/>
            <person name="Pauchet Y."/>
        </authorList>
    </citation>
    <scope>NUCLEOTIDE SEQUENCE</scope>
    <source>
        <strain evidence="2">MMC_N1</strain>
    </source>
</reference>
<keyword evidence="3" id="KW-1185">Reference proteome</keyword>
<organism evidence="2 3">
    <name type="scientific">Molorchus minor</name>
    <dbReference type="NCBI Taxonomy" id="1323400"/>
    <lineage>
        <taxon>Eukaryota</taxon>
        <taxon>Metazoa</taxon>
        <taxon>Ecdysozoa</taxon>
        <taxon>Arthropoda</taxon>
        <taxon>Hexapoda</taxon>
        <taxon>Insecta</taxon>
        <taxon>Pterygota</taxon>
        <taxon>Neoptera</taxon>
        <taxon>Endopterygota</taxon>
        <taxon>Coleoptera</taxon>
        <taxon>Polyphaga</taxon>
        <taxon>Cucujiformia</taxon>
        <taxon>Chrysomeloidea</taxon>
        <taxon>Cerambycidae</taxon>
        <taxon>Lamiinae</taxon>
        <taxon>Monochamini</taxon>
        <taxon>Molorchus</taxon>
    </lineage>
</organism>
<feature type="region of interest" description="Disordered" evidence="1">
    <location>
        <begin position="1"/>
        <end position="156"/>
    </location>
</feature>
<evidence type="ECO:0000256" key="1">
    <source>
        <dbReference type="SAM" id="MobiDB-lite"/>
    </source>
</evidence>